<gene>
    <name evidence="2" type="ORF">AXF13_11900</name>
</gene>
<dbReference type="RefSeq" id="WP_062253515.1">
    <property type="nucleotide sequence ID" value="NZ_CP014229.1"/>
</dbReference>
<dbReference type="EMBL" id="CP014229">
    <property type="protein sequence ID" value="AMD90769.1"/>
    <property type="molecule type" value="Genomic_DNA"/>
</dbReference>
<name>A0A120KND3_9BACT</name>
<dbReference type="AlphaFoldDB" id="A0A120KND3"/>
<sequence>MRHGLKAGDLTERLKPADAGKDRPWRQSLRLVSSPGDQLNLVLYRNYKKREGTKAGRWDGRWGESAKQGWQAYLLISYDFYMRAVNDKREFAQGSRMDRAKKKNTLASALL</sequence>
<proteinExistence type="predicted"/>
<evidence type="ECO:0000256" key="1">
    <source>
        <dbReference type="SAM" id="MobiDB-lite"/>
    </source>
</evidence>
<dbReference type="KEGG" id="dfi:AXF13_11900"/>
<evidence type="ECO:0000313" key="3">
    <source>
        <dbReference type="Proteomes" id="UP000069241"/>
    </source>
</evidence>
<reference evidence="3" key="1">
    <citation type="submission" date="2016-02" db="EMBL/GenBank/DDBJ databases">
        <authorList>
            <person name="Holder M.E."/>
            <person name="Ajami N.J."/>
            <person name="Petrosino J.F."/>
        </authorList>
    </citation>
    <scope>NUCLEOTIDE SEQUENCE [LARGE SCALE GENOMIC DNA]</scope>
    <source>
        <strain evidence="3">CCUG 45958</strain>
    </source>
</reference>
<dbReference type="Proteomes" id="UP000069241">
    <property type="component" value="Chromosome"/>
</dbReference>
<evidence type="ECO:0000313" key="2">
    <source>
        <dbReference type="EMBL" id="AMD90769.1"/>
    </source>
</evidence>
<feature type="compositionally biased region" description="Basic and acidic residues" evidence="1">
    <location>
        <begin position="9"/>
        <end position="22"/>
    </location>
</feature>
<feature type="region of interest" description="Disordered" evidence="1">
    <location>
        <begin position="1"/>
        <end position="22"/>
    </location>
</feature>
<organism evidence="2 3">
    <name type="scientific">Desulfovibrio fairfieldensis</name>
    <dbReference type="NCBI Taxonomy" id="44742"/>
    <lineage>
        <taxon>Bacteria</taxon>
        <taxon>Pseudomonadati</taxon>
        <taxon>Thermodesulfobacteriota</taxon>
        <taxon>Desulfovibrionia</taxon>
        <taxon>Desulfovibrionales</taxon>
        <taxon>Desulfovibrionaceae</taxon>
        <taxon>Desulfovibrio</taxon>
    </lineage>
</organism>
<dbReference type="STRING" id="44742.AXF13_11900"/>
<keyword evidence="3" id="KW-1185">Reference proteome</keyword>
<protein>
    <submittedName>
        <fullName evidence="2">Uncharacterized protein</fullName>
    </submittedName>
</protein>
<accession>A0A120KND3</accession>